<feature type="domain" description="PAS" evidence="9">
    <location>
        <begin position="263"/>
        <end position="335"/>
    </location>
</feature>
<dbReference type="Gene3D" id="3.30.565.10">
    <property type="entry name" value="Histidine kinase-like ATPase, C-terminal domain"/>
    <property type="match status" value="1"/>
</dbReference>
<dbReference type="PANTHER" id="PTHR43547">
    <property type="entry name" value="TWO-COMPONENT HISTIDINE KINASE"/>
    <property type="match status" value="1"/>
</dbReference>
<dbReference type="Pfam" id="PF00512">
    <property type="entry name" value="HisKA"/>
    <property type="match status" value="1"/>
</dbReference>
<dbReference type="Proteomes" id="UP000217289">
    <property type="component" value="Chromosome"/>
</dbReference>
<dbReference type="InterPro" id="IPR001789">
    <property type="entry name" value="Sig_transdc_resp-reg_receiver"/>
</dbReference>
<dbReference type="PROSITE" id="PS50112">
    <property type="entry name" value="PAS"/>
    <property type="match status" value="2"/>
</dbReference>
<dbReference type="Gene3D" id="3.30.450.40">
    <property type="match status" value="1"/>
</dbReference>
<dbReference type="InterPro" id="IPR000014">
    <property type="entry name" value="PAS"/>
</dbReference>
<dbReference type="SMART" id="SM00387">
    <property type="entry name" value="HATPase_c"/>
    <property type="match status" value="1"/>
</dbReference>
<dbReference type="SUPFAM" id="SSF55785">
    <property type="entry name" value="PYP-like sensor domain (PAS domain)"/>
    <property type="match status" value="3"/>
</dbReference>
<dbReference type="OrthoDB" id="9758705at2"/>
<dbReference type="NCBIfam" id="TIGR00229">
    <property type="entry name" value="sensory_box"/>
    <property type="match status" value="2"/>
</dbReference>
<accession>A0A250IKW0</accession>
<feature type="domain" description="Response regulatory" evidence="8">
    <location>
        <begin position="976"/>
        <end position="1094"/>
    </location>
</feature>
<dbReference type="InterPro" id="IPR036097">
    <property type="entry name" value="HisK_dim/P_sf"/>
</dbReference>
<evidence type="ECO:0000256" key="3">
    <source>
        <dbReference type="ARBA" id="ARBA00022553"/>
    </source>
</evidence>
<feature type="domain" description="PAS" evidence="9">
    <location>
        <begin position="574"/>
        <end position="645"/>
    </location>
</feature>
<dbReference type="Pfam" id="PF00072">
    <property type="entry name" value="Response_reg"/>
    <property type="match status" value="1"/>
</dbReference>
<dbReference type="InterPro" id="IPR004358">
    <property type="entry name" value="Sig_transdc_His_kin-like_C"/>
</dbReference>
<dbReference type="Pfam" id="PF08447">
    <property type="entry name" value="PAS_3"/>
    <property type="match status" value="2"/>
</dbReference>
<dbReference type="RefSeq" id="WP_095980179.1">
    <property type="nucleotide sequence ID" value="NZ_CP022163.1"/>
</dbReference>
<dbReference type="PROSITE" id="PS50113">
    <property type="entry name" value="PAC"/>
    <property type="match status" value="2"/>
</dbReference>
<dbReference type="SMART" id="SM00065">
    <property type="entry name" value="GAF"/>
    <property type="match status" value="1"/>
</dbReference>
<dbReference type="InterPro" id="IPR013655">
    <property type="entry name" value="PAS_fold_3"/>
</dbReference>
<dbReference type="InterPro" id="IPR013656">
    <property type="entry name" value="PAS_4"/>
</dbReference>
<dbReference type="InterPro" id="IPR029016">
    <property type="entry name" value="GAF-like_dom_sf"/>
</dbReference>
<dbReference type="InterPro" id="IPR036890">
    <property type="entry name" value="HATPase_C_sf"/>
</dbReference>
<organism evidence="11 12">
    <name type="scientific">Melittangium boletus DSM 14713</name>
    <dbReference type="NCBI Taxonomy" id="1294270"/>
    <lineage>
        <taxon>Bacteria</taxon>
        <taxon>Pseudomonadati</taxon>
        <taxon>Myxococcota</taxon>
        <taxon>Myxococcia</taxon>
        <taxon>Myxococcales</taxon>
        <taxon>Cystobacterineae</taxon>
        <taxon>Archangiaceae</taxon>
        <taxon>Melittangium</taxon>
    </lineage>
</organism>
<dbReference type="CDD" id="cd17580">
    <property type="entry name" value="REC_2_DhkD-like"/>
    <property type="match status" value="1"/>
</dbReference>
<name>A0A250IKW0_9BACT</name>
<keyword evidence="5" id="KW-0418">Kinase</keyword>
<dbReference type="CDD" id="cd16922">
    <property type="entry name" value="HATPase_EvgS-ArcB-TorS-like"/>
    <property type="match status" value="1"/>
</dbReference>
<evidence type="ECO:0000259" key="7">
    <source>
        <dbReference type="PROSITE" id="PS50109"/>
    </source>
</evidence>
<gene>
    <name evidence="11" type="ORF">MEBOL_005380</name>
</gene>
<dbReference type="GO" id="GO:0000155">
    <property type="term" value="F:phosphorelay sensor kinase activity"/>
    <property type="evidence" value="ECO:0007669"/>
    <property type="project" value="InterPro"/>
</dbReference>
<dbReference type="InterPro" id="IPR035965">
    <property type="entry name" value="PAS-like_dom_sf"/>
</dbReference>
<dbReference type="InterPro" id="IPR003018">
    <property type="entry name" value="GAF"/>
</dbReference>
<dbReference type="CDD" id="cd00082">
    <property type="entry name" value="HisKA"/>
    <property type="match status" value="1"/>
</dbReference>
<dbReference type="EC" id="2.7.13.3" evidence="2"/>
<dbReference type="InterPro" id="IPR000700">
    <property type="entry name" value="PAS-assoc_C"/>
</dbReference>
<sequence length="1101" mass="123622">MSLADLLDVRREEIVRSWIDRVARFHAPGPESRTELVDHIPQFLESLGRNLREGREERPRDYDSHTEVKQQGAQHGVQRFRIGFDLEAMVREYGELREVIDDLMQEVGFQPSLREGRVLSQGLGMGVAEAVAAFTAHQRVRLQEGRAALDALEDGDAFFLLDRDWRMVRVNRGQERISRTHREQTLGRSFWDVFPLTVSPSLQYWSQYHRVMNERVPVAFEEFYAPLDLWTEVTAYPEQAGGIIVFFRDTTVKKRLETALRLSEERYQMASQATQEAIWDWDLVANTVSWNEGVRTLFGYSLEQIGPRGEWWIDHIHPEDRERVSHDIHAFIDKAGSQRWQCEYRFVCADGRYAQIVDRGYLARGEDGRALRMVGAMRDMTAQREAEAEIARAHKLERLREVQLLELAKAAAAIHGASSRDEVLLAITEHARTLIGAHQAVTSVTTDGSRAVTQASFSDKYAAWRSRADRPDDSEIYAWVSRTQRPLRLTQTQLESDPRWFAGSAPPRGHPPLRGWLAVPLVGREAQNLGLLHLSDKLDGDDFTAEDESMLVQLARYASAALENLRLASETQAAEERARIAVEATQLGTWDHDPQSGALIWDARSRVLFGVGPEEPVDYRRFLERLHPEDREPTDAAIRRALEGGGDGEFRFEYRTLGDGTDRERWLDARGKAFFDDTGRAVRFAGTVLDITERKRMEAERVALLEREQAARSEAENANRLKDDFLATVSHELRTPLTAILGWVQILRSGQLPEERRLRALETVERNAYAQSQLVEDLLDISRIMSGKLTLELERVDLGSVVEAALESIRPAAVAKDIRLQPAIDSLANVMGDSTRLQQIVWNLLSNAVKFTPKGGHVQVLVARSDASVEVVVTDNGKGIPADFLPHVFERFRQAEGSVARKYGGLGLGLSIVKHLVELHGGSIDVFSEGADQGATFTLRLPKAVARRMEPPPSLPLRAPEVHAGLTCPPELEGLRLLLVDDEADTREYLRTLLEGCRARVDTAASAAEGLETLLRTRPHLLVSDIGMPGEDGYSFIRKVRSLPASQGGRIPAVALTAYARAEDRTRALLAGFKAHVPKPIERSELLAVLISLAPSPDERS</sequence>
<feature type="domain" description="Histidine kinase" evidence="7">
    <location>
        <begin position="728"/>
        <end position="945"/>
    </location>
</feature>
<dbReference type="InterPro" id="IPR005467">
    <property type="entry name" value="His_kinase_dom"/>
</dbReference>
<evidence type="ECO:0000259" key="9">
    <source>
        <dbReference type="PROSITE" id="PS50112"/>
    </source>
</evidence>
<evidence type="ECO:0000313" key="11">
    <source>
        <dbReference type="EMBL" id="ATB31908.1"/>
    </source>
</evidence>
<evidence type="ECO:0000256" key="5">
    <source>
        <dbReference type="ARBA" id="ARBA00022777"/>
    </source>
</evidence>
<dbReference type="SUPFAM" id="SSF55781">
    <property type="entry name" value="GAF domain-like"/>
    <property type="match status" value="1"/>
</dbReference>
<dbReference type="SUPFAM" id="SSF55874">
    <property type="entry name" value="ATPase domain of HSP90 chaperone/DNA topoisomerase II/histidine kinase"/>
    <property type="match status" value="1"/>
</dbReference>
<dbReference type="InterPro" id="IPR001610">
    <property type="entry name" value="PAC"/>
</dbReference>
<evidence type="ECO:0000256" key="1">
    <source>
        <dbReference type="ARBA" id="ARBA00000085"/>
    </source>
</evidence>
<dbReference type="InterPro" id="IPR003594">
    <property type="entry name" value="HATPase_dom"/>
</dbReference>
<reference evidence="11 12" key="1">
    <citation type="submission" date="2017-06" db="EMBL/GenBank/DDBJ databases">
        <authorList>
            <person name="Kim H.J."/>
            <person name="Triplett B.A."/>
        </authorList>
    </citation>
    <scope>NUCLEOTIDE SEQUENCE [LARGE SCALE GENOMIC DNA]</scope>
    <source>
        <strain evidence="11 12">DSM 14713</strain>
    </source>
</reference>
<keyword evidence="4" id="KW-0808">Transferase</keyword>
<evidence type="ECO:0000256" key="2">
    <source>
        <dbReference type="ARBA" id="ARBA00012438"/>
    </source>
</evidence>
<evidence type="ECO:0000259" key="10">
    <source>
        <dbReference type="PROSITE" id="PS50113"/>
    </source>
</evidence>
<dbReference type="SUPFAM" id="SSF47384">
    <property type="entry name" value="Homodimeric domain of signal transducing histidine kinase"/>
    <property type="match status" value="1"/>
</dbReference>
<protein>
    <recommendedName>
        <fullName evidence="2">histidine kinase</fullName>
        <ecNumber evidence="2">2.7.13.3</ecNumber>
    </recommendedName>
</protein>
<dbReference type="SMART" id="SM00091">
    <property type="entry name" value="PAS"/>
    <property type="match status" value="3"/>
</dbReference>
<keyword evidence="12" id="KW-1185">Reference proteome</keyword>
<dbReference type="Pfam" id="PF08448">
    <property type="entry name" value="PAS_4"/>
    <property type="match status" value="1"/>
</dbReference>
<comment type="catalytic activity">
    <reaction evidence="1">
        <text>ATP + protein L-histidine = ADP + protein N-phospho-L-histidine.</text>
        <dbReference type="EC" id="2.7.13.3"/>
    </reaction>
</comment>
<dbReference type="AlphaFoldDB" id="A0A250IKW0"/>
<evidence type="ECO:0000313" key="12">
    <source>
        <dbReference type="Proteomes" id="UP000217289"/>
    </source>
</evidence>
<dbReference type="EMBL" id="CP022163">
    <property type="protein sequence ID" value="ATB31908.1"/>
    <property type="molecule type" value="Genomic_DNA"/>
</dbReference>
<dbReference type="CDD" id="cd00130">
    <property type="entry name" value="PAS"/>
    <property type="match status" value="2"/>
</dbReference>
<dbReference type="SMART" id="SM00086">
    <property type="entry name" value="PAC"/>
    <property type="match status" value="2"/>
</dbReference>
<dbReference type="PANTHER" id="PTHR43547:SF2">
    <property type="entry name" value="HYBRID SIGNAL TRANSDUCTION HISTIDINE KINASE C"/>
    <property type="match status" value="1"/>
</dbReference>
<evidence type="ECO:0000256" key="6">
    <source>
        <dbReference type="PROSITE-ProRule" id="PRU00169"/>
    </source>
</evidence>
<dbReference type="InterPro" id="IPR011006">
    <property type="entry name" value="CheY-like_superfamily"/>
</dbReference>
<dbReference type="Pfam" id="PF02518">
    <property type="entry name" value="HATPase_c"/>
    <property type="match status" value="1"/>
</dbReference>
<proteinExistence type="predicted"/>
<dbReference type="PROSITE" id="PS50110">
    <property type="entry name" value="RESPONSE_REGULATORY"/>
    <property type="match status" value="1"/>
</dbReference>
<dbReference type="InterPro" id="IPR003661">
    <property type="entry name" value="HisK_dim/P_dom"/>
</dbReference>
<dbReference type="FunFam" id="3.30.565.10:FF:000010">
    <property type="entry name" value="Sensor histidine kinase RcsC"/>
    <property type="match status" value="1"/>
</dbReference>
<dbReference type="SMART" id="SM00448">
    <property type="entry name" value="REC"/>
    <property type="match status" value="1"/>
</dbReference>
<keyword evidence="3 6" id="KW-0597">Phosphoprotein</keyword>
<dbReference type="KEGG" id="mbd:MEBOL_005380"/>
<dbReference type="Gene3D" id="3.40.50.2300">
    <property type="match status" value="1"/>
</dbReference>
<dbReference type="PROSITE" id="PS50109">
    <property type="entry name" value="HIS_KIN"/>
    <property type="match status" value="1"/>
</dbReference>
<evidence type="ECO:0000259" key="8">
    <source>
        <dbReference type="PROSITE" id="PS50110"/>
    </source>
</evidence>
<dbReference type="Pfam" id="PF13185">
    <property type="entry name" value="GAF_2"/>
    <property type="match status" value="1"/>
</dbReference>
<dbReference type="Gene3D" id="3.30.450.20">
    <property type="entry name" value="PAS domain"/>
    <property type="match status" value="3"/>
</dbReference>
<feature type="modified residue" description="4-aspartylphosphate" evidence="6">
    <location>
        <position position="1025"/>
    </location>
</feature>
<feature type="domain" description="PAC" evidence="10">
    <location>
        <begin position="650"/>
        <end position="703"/>
    </location>
</feature>
<dbReference type="SUPFAM" id="SSF52172">
    <property type="entry name" value="CheY-like"/>
    <property type="match status" value="1"/>
</dbReference>
<dbReference type="Gene3D" id="1.10.287.130">
    <property type="match status" value="1"/>
</dbReference>
<evidence type="ECO:0000256" key="4">
    <source>
        <dbReference type="ARBA" id="ARBA00022679"/>
    </source>
</evidence>
<dbReference type="PRINTS" id="PR00344">
    <property type="entry name" value="BCTRLSENSOR"/>
</dbReference>
<feature type="domain" description="PAC" evidence="10">
    <location>
        <begin position="340"/>
        <end position="392"/>
    </location>
</feature>
<dbReference type="Gene3D" id="2.10.70.100">
    <property type="match status" value="1"/>
</dbReference>
<dbReference type="SMART" id="SM00388">
    <property type="entry name" value="HisKA"/>
    <property type="match status" value="1"/>
</dbReference>